<name>A0A810QCL6_9FIRM</name>
<evidence type="ECO:0000313" key="1">
    <source>
        <dbReference type="EMBL" id="BCK83341.1"/>
    </source>
</evidence>
<proteinExistence type="predicted"/>
<keyword evidence="2" id="KW-1185">Reference proteome</keyword>
<dbReference type="RefSeq" id="WP_187032270.1">
    <property type="nucleotide sequence ID" value="NZ_AP023420.1"/>
</dbReference>
<dbReference type="Pfam" id="PF11187">
    <property type="entry name" value="Mbeg1-like"/>
    <property type="match status" value="1"/>
</dbReference>
<dbReference type="EMBL" id="AP023420">
    <property type="protein sequence ID" value="BCK83341.1"/>
    <property type="molecule type" value="Genomic_DNA"/>
</dbReference>
<evidence type="ECO:0000313" key="2">
    <source>
        <dbReference type="Proteomes" id="UP000679848"/>
    </source>
</evidence>
<gene>
    <name evidence="1" type="ORF">MM59RIKEN_06600</name>
</gene>
<sequence>MANLMDYLDWRGDLTLEQSPFNEVDNLILSELSFVDFQEIVPSPGSGKSVELRYAAESFFSRFQEGEKIDMGVLVPDEIPNMLRRMADSRRFGEMRLNCFVDWLDVGKGEQFAALTIETGDGRLYLSFRGTDDTLAGWREDFELACMPEVPAQKKALQYVEEVARQFPRKKLRLGGHSKGGNLAVYAGVFCPAAVQRRIAAVWSNDGPGFHTDLLDLPQHRRIAERIYSIVPKSSVVGMLLEHEEDYTVVDSDQLGFLQHDGFSWQVMGDHFVTLHQVSRQAHLSDQELRKWVHEMPVEQRAKFVDALFSVLGATGAVTLTDLKTDSLKATGAMAKAMAELDKETRDGLLRFLGILFKSNLRMVLEGIQEEKKPLLKRWSLKKKEES</sequence>
<dbReference type="Proteomes" id="UP000679848">
    <property type="component" value="Chromosome"/>
</dbReference>
<reference evidence="1" key="1">
    <citation type="submission" date="2020-09" db="EMBL/GenBank/DDBJ databases">
        <title>New species isolated from human feces.</title>
        <authorList>
            <person name="Kitahara M."/>
            <person name="Shigeno Y."/>
            <person name="Shime M."/>
            <person name="Matsumoto Y."/>
            <person name="Nakamura S."/>
            <person name="Motooka D."/>
            <person name="Fukuoka S."/>
            <person name="Nishikawa H."/>
            <person name="Benno Y."/>
        </authorList>
    </citation>
    <scope>NUCLEOTIDE SEQUENCE</scope>
    <source>
        <strain evidence="1">MM59</strain>
    </source>
</reference>
<dbReference type="InterPro" id="IPR029058">
    <property type="entry name" value="AB_hydrolase_fold"/>
</dbReference>
<organism evidence="1 2">
    <name type="scientific">Pusillibacter faecalis</name>
    <dbReference type="NCBI Taxonomy" id="2714358"/>
    <lineage>
        <taxon>Bacteria</taxon>
        <taxon>Bacillati</taxon>
        <taxon>Bacillota</taxon>
        <taxon>Clostridia</taxon>
        <taxon>Eubacteriales</taxon>
        <taxon>Oscillospiraceae</taxon>
        <taxon>Pusillibacter</taxon>
    </lineage>
</organism>
<dbReference type="SUPFAM" id="SSF53474">
    <property type="entry name" value="alpha/beta-Hydrolases"/>
    <property type="match status" value="1"/>
</dbReference>
<dbReference type="InterPro" id="IPR024499">
    <property type="entry name" value="Mbeg1-like"/>
</dbReference>
<evidence type="ECO:0008006" key="3">
    <source>
        <dbReference type="Google" id="ProtNLM"/>
    </source>
</evidence>
<accession>A0A810QCL6</accession>
<dbReference type="Gene3D" id="3.40.50.1820">
    <property type="entry name" value="alpha/beta hydrolase"/>
    <property type="match status" value="1"/>
</dbReference>
<dbReference type="KEGG" id="pfaa:MM59RIKEN_06600"/>
<protein>
    <recommendedName>
        <fullName evidence="3">DUF2974 domain-containing protein</fullName>
    </recommendedName>
</protein>
<dbReference type="AlphaFoldDB" id="A0A810QCL6"/>